<organism evidence="1 2">
    <name type="scientific">Rothia nasimurium</name>
    <dbReference type="NCBI Taxonomy" id="85336"/>
    <lineage>
        <taxon>Bacteria</taxon>
        <taxon>Bacillati</taxon>
        <taxon>Actinomycetota</taxon>
        <taxon>Actinomycetes</taxon>
        <taxon>Micrococcales</taxon>
        <taxon>Micrococcaceae</taxon>
        <taxon>Rothia</taxon>
    </lineage>
</organism>
<comment type="caution">
    <text evidence="1">The sequence shown here is derived from an EMBL/GenBank/DDBJ whole genome shotgun (WGS) entry which is preliminary data.</text>
</comment>
<evidence type="ECO:0000313" key="1">
    <source>
        <dbReference type="EMBL" id="TFU21894.1"/>
    </source>
</evidence>
<gene>
    <name evidence="1" type="ORF">E4U03_07745</name>
</gene>
<sequence>MMFDLNDEWRDPQFVQEMMEQIKIEQERKWESAPGRWANLEWEWGDLIRMHDYFLREHGDLPALPLLKNLPEWEESLLMRYWLEQLEDNPQQTPKNPYTLEELSSQERTELEEFLEQGLFLIRQLELEEEDKELLRLL</sequence>
<dbReference type="RefSeq" id="WP_135012982.1">
    <property type="nucleotide sequence ID" value="NZ_JADGLK010000025.1"/>
</dbReference>
<accession>A0A4Y9F2M1</accession>
<protein>
    <submittedName>
        <fullName evidence="1">Uncharacterized protein</fullName>
    </submittedName>
</protein>
<reference evidence="1 2" key="1">
    <citation type="submission" date="2019-03" db="EMBL/GenBank/DDBJ databases">
        <title>Diversity of the mouse oral microbiome.</title>
        <authorList>
            <person name="Joseph S."/>
            <person name="Aduse-Opoku J."/>
            <person name="Curtis M."/>
            <person name="Wade W."/>
            <person name="Hashim A."/>
        </authorList>
    </citation>
    <scope>NUCLEOTIDE SEQUENCE [LARGE SCALE GENOMIC DNA]</scope>
    <source>
        <strain evidence="2">irhom_31</strain>
    </source>
</reference>
<dbReference type="EMBL" id="SPQC01000025">
    <property type="protein sequence ID" value="TFU21894.1"/>
    <property type="molecule type" value="Genomic_DNA"/>
</dbReference>
<dbReference type="AlphaFoldDB" id="A0A4Y9F2M1"/>
<name>A0A4Y9F2M1_9MICC</name>
<dbReference type="Proteomes" id="UP000297951">
    <property type="component" value="Unassembled WGS sequence"/>
</dbReference>
<evidence type="ECO:0000313" key="2">
    <source>
        <dbReference type="Proteomes" id="UP000297951"/>
    </source>
</evidence>
<proteinExistence type="predicted"/>